<evidence type="ECO:0000313" key="4">
    <source>
        <dbReference type="EMBL" id="HGM46170.1"/>
    </source>
</evidence>
<dbReference type="PANTHER" id="PTHR22789:SF0">
    <property type="entry name" value="3-OXO-TETRONATE 4-PHOSPHATE DECARBOXYLASE-RELATED"/>
    <property type="match status" value="1"/>
</dbReference>
<feature type="domain" description="Class II aldolase/adducin N-terminal" evidence="3">
    <location>
        <begin position="57"/>
        <end position="234"/>
    </location>
</feature>
<dbReference type="GO" id="GO:0005829">
    <property type="term" value="C:cytosol"/>
    <property type="evidence" value="ECO:0007669"/>
    <property type="project" value="TreeGrafter"/>
</dbReference>
<reference evidence="4" key="1">
    <citation type="journal article" date="2020" name="mSystems">
        <title>Genome- and Community-Level Interaction Insights into Carbon Utilization and Element Cycling Functions of Hydrothermarchaeota in Hydrothermal Sediment.</title>
        <authorList>
            <person name="Zhou Z."/>
            <person name="Liu Y."/>
            <person name="Xu W."/>
            <person name="Pan J."/>
            <person name="Luo Z.H."/>
            <person name="Li M."/>
        </authorList>
    </citation>
    <scope>NUCLEOTIDE SEQUENCE</scope>
    <source>
        <strain evidence="4">SpSt-649</strain>
    </source>
</reference>
<keyword evidence="1" id="KW-0479">Metal-binding</keyword>
<dbReference type="Pfam" id="PF00596">
    <property type="entry name" value="Aldolase_II"/>
    <property type="match status" value="1"/>
</dbReference>
<dbReference type="InterPro" id="IPR050197">
    <property type="entry name" value="Aldolase_class_II_sugar_metab"/>
</dbReference>
<evidence type="ECO:0000256" key="2">
    <source>
        <dbReference type="ARBA" id="ARBA00023239"/>
    </source>
</evidence>
<dbReference type="SUPFAM" id="SSF53639">
    <property type="entry name" value="AraD/HMP-PK domain-like"/>
    <property type="match status" value="1"/>
</dbReference>
<dbReference type="Gene3D" id="3.40.225.10">
    <property type="entry name" value="Class II aldolase/adducin N-terminal domain"/>
    <property type="match status" value="1"/>
</dbReference>
<keyword evidence="2" id="KW-0456">Lyase</keyword>
<dbReference type="GO" id="GO:0046872">
    <property type="term" value="F:metal ion binding"/>
    <property type="evidence" value="ECO:0007669"/>
    <property type="project" value="UniProtKB-KW"/>
</dbReference>
<evidence type="ECO:0000256" key="1">
    <source>
        <dbReference type="ARBA" id="ARBA00022723"/>
    </source>
</evidence>
<dbReference type="GO" id="GO:0016832">
    <property type="term" value="F:aldehyde-lyase activity"/>
    <property type="evidence" value="ECO:0007669"/>
    <property type="project" value="TreeGrafter"/>
</dbReference>
<dbReference type="AlphaFoldDB" id="A0A7C4H5F6"/>
<dbReference type="GO" id="GO:0019323">
    <property type="term" value="P:pentose catabolic process"/>
    <property type="evidence" value="ECO:0007669"/>
    <property type="project" value="TreeGrafter"/>
</dbReference>
<dbReference type="PANTHER" id="PTHR22789">
    <property type="entry name" value="FUCULOSE PHOSPHATE ALDOLASE"/>
    <property type="match status" value="1"/>
</dbReference>
<comment type="caution">
    <text evidence="4">The sequence shown here is derived from an EMBL/GenBank/DDBJ whole genome shotgun (WGS) entry which is preliminary data.</text>
</comment>
<dbReference type="InterPro" id="IPR036409">
    <property type="entry name" value="Aldolase_II/adducin_N_sf"/>
</dbReference>
<name>A0A7C4H5F6_THEPE</name>
<dbReference type="InterPro" id="IPR001303">
    <property type="entry name" value="Aldolase_II/adducin_N"/>
</dbReference>
<dbReference type="EMBL" id="DTBQ01000009">
    <property type="protein sequence ID" value="HGM46170.1"/>
    <property type="molecule type" value="Genomic_DNA"/>
</dbReference>
<sequence>MSLLLAFPGWRLLSPSSSRVASWRALGKGSGFCARAGWSFIEGFRRISSVKFPEIRTAVIEAFRLLEERGVNWAYSGNISVRLPEEGLYLISPSGFWKSRMRPEDLVVIDENGNLVEGSRKPSIEYRMHLALYRSRSDINAIVHAHPLYASVFAALRKRVEPLLEELVLYLGGPVEVAEYALPGTEELAQKVLKALGDRNAVLLANHGALTCGSSLEEAVAAMVYLERAAAVSVLATLLGGAHPLPDEAVKLEREIYLAKRGIA</sequence>
<evidence type="ECO:0000259" key="3">
    <source>
        <dbReference type="SMART" id="SM01007"/>
    </source>
</evidence>
<organism evidence="4">
    <name type="scientific">Thermofilum pendens</name>
    <dbReference type="NCBI Taxonomy" id="2269"/>
    <lineage>
        <taxon>Archaea</taxon>
        <taxon>Thermoproteota</taxon>
        <taxon>Thermoprotei</taxon>
        <taxon>Thermofilales</taxon>
        <taxon>Thermofilaceae</taxon>
        <taxon>Thermofilum</taxon>
    </lineage>
</organism>
<proteinExistence type="predicted"/>
<dbReference type="UniPathway" id="UPA00071"/>
<dbReference type="SMART" id="SM01007">
    <property type="entry name" value="Aldolase_II"/>
    <property type="match status" value="1"/>
</dbReference>
<accession>A0A7C4H5F6</accession>
<protein>
    <submittedName>
        <fullName evidence="4">Class II aldolase/adducin family protein</fullName>
    </submittedName>
</protein>
<gene>
    <name evidence="4" type="ORF">ENU21_00250</name>
</gene>